<dbReference type="Pfam" id="PF05926">
    <property type="entry name" value="Phage_GPL"/>
    <property type="match status" value="1"/>
</dbReference>
<name>A0A9J6PHM4_9GAMM</name>
<comment type="caution">
    <text evidence="1">The sequence shown here is derived from an EMBL/GenBank/DDBJ whole genome shotgun (WGS) entry which is preliminary data.</text>
</comment>
<evidence type="ECO:0000313" key="1">
    <source>
        <dbReference type="EMBL" id="MCU5777825.1"/>
    </source>
</evidence>
<proteinExistence type="predicted"/>
<sequence length="154" mass="17486">MKFVAPEQAPETPQLIRNTSFWPDLDLADFRSAMRTDGTVTTGRLRQAVLTAISEVNAELFDFKARQLVLGFLRLADVPAEELDGESQRLQQYRRAVWCWTRANLNERYQDVDATGAGAKRGEALDDATDELWRDARWAISHLQDAPHSIVELI</sequence>
<reference evidence="1" key="1">
    <citation type="submission" date="2022-09" db="EMBL/GenBank/DDBJ databases">
        <title>Winslowiella arboricola sp. nov., isolated from bleeding cankers on broadleaf hosts.</title>
        <authorList>
            <person name="Brady C."/>
            <person name="Kaur S."/>
            <person name="Crampton B."/>
            <person name="Maddock D."/>
            <person name="Arnold D."/>
            <person name="Denman S."/>
        </authorList>
    </citation>
    <scope>NUCLEOTIDE SEQUENCE</scope>
    <source>
        <strain evidence="1">BAC 15a-03b</strain>
    </source>
</reference>
<dbReference type="EMBL" id="JAODIM010000040">
    <property type="protein sequence ID" value="MCU5777825.1"/>
    <property type="molecule type" value="Genomic_DNA"/>
</dbReference>
<dbReference type="Proteomes" id="UP001064262">
    <property type="component" value="Unassembled WGS sequence"/>
</dbReference>
<accession>A0A9J6PHM4</accession>
<keyword evidence="2" id="KW-1185">Reference proteome</keyword>
<evidence type="ECO:0000313" key="2">
    <source>
        <dbReference type="Proteomes" id="UP001064262"/>
    </source>
</evidence>
<dbReference type="AlphaFoldDB" id="A0A9J6PHM4"/>
<protein>
    <submittedName>
        <fullName evidence="1">Head completion/stabilization protein</fullName>
    </submittedName>
</protein>
<dbReference type="InterPro" id="IPR009225">
    <property type="entry name" value="Phage_head_completion_GpL"/>
</dbReference>
<gene>
    <name evidence="1" type="ORF">N5923_10000</name>
</gene>
<organism evidence="1 2">
    <name type="scientific">Winslowiella arboricola</name>
    <dbReference type="NCBI Taxonomy" id="2978220"/>
    <lineage>
        <taxon>Bacteria</taxon>
        <taxon>Pseudomonadati</taxon>
        <taxon>Pseudomonadota</taxon>
        <taxon>Gammaproteobacteria</taxon>
        <taxon>Enterobacterales</taxon>
        <taxon>Erwiniaceae</taxon>
        <taxon>Winslowiella</taxon>
    </lineage>
</organism>
<dbReference type="RefSeq" id="WP_267142442.1">
    <property type="nucleotide sequence ID" value="NZ_JAODIL010000069.1"/>
</dbReference>